<evidence type="ECO:0000259" key="3">
    <source>
        <dbReference type="SMART" id="SM00829"/>
    </source>
</evidence>
<dbReference type="InterPro" id="IPR013154">
    <property type="entry name" value="ADH-like_N"/>
</dbReference>
<dbReference type="Gene3D" id="3.90.180.10">
    <property type="entry name" value="Medium-chain alcohol dehydrogenases, catalytic domain"/>
    <property type="match status" value="1"/>
</dbReference>
<dbReference type="Pfam" id="PF08240">
    <property type="entry name" value="ADH_N"/>
    <property type="match status" value="1"/>
</dbReference>
<dbReference type="Gene3D" id="3.40.50.720">
    <property type="entry name" value="NAD(P)-binding Rossmann-like Domain"/>
    <property type="match status" value="1"/>
</dbReference>
<dbReference type="CDD" id="cd05276">
    <property type="entry name" value="p53_inducible_oxidoreductase"/>
    <property type="match status" value="1"/>
</dbReference>
<feature type="domain" description="Enoyl reductase (ER)" evidence="3">
    <location>
        <begin position="18"/>
        <end position="331"/>
    </location>
</feature>
<dbReference type="SMART" id="SM00829">
    <property type="entry name" value="PKS_ER"/>
    <property type="match status" value="1"/>
</dbReference>
<dbReference type="InterPro" id="IPR013149">
    <property type="entry name" value="ADH-like_C"/>
</dbReference>
<dbReference type="Proteomes" id="UP001597295">
    <property type="component" value="Unassembled WGS sequence"/>
</dbReference>
<dbReference type="SUPFAM" id="SSF50129">
    <property type="entry name" value="GroES-like"/>
    <property type="match status" value="1"/>
</dbReference>
<evidence type="ECO:0000256" key="2">
    <source>
        <dbReference type="ARBA" id="ARBA00023002"/>
    </source>
</evidence>
<organism evidence="4 5">
    <name type="scientific">Lacibacterium aquatile</name>
    <dbReference type="NCBI Taxonomy" id="1168082"/>
    <lineage>
        <taxon>Bacteria</taxon>
        <taxon>Pseudomonadati</taxon>
        <taxon>Pseudomonadota</taxon>
        <taxon>Alphaproteobacteria</taxon>
        <taxon>Rhodospirillales</taxon>
        <taxon>Rhodospirillaceae</taxon>
    </lineage>
</organism>
<keyword evidence="5" id="KW-1185">Reference proteome</keyword>
<accession>A0ABW5DS43</accession>
<dbReference type="Pfam" id="PF00107">
    <property type="entry name" value="ADH_zinc_N"/>
    <property type="match status" value="1"/>
</dbReference>
<dbReference type="EMBL" id="JBHUIP010000012">
    <property type="protein sequence ID" value="MFD2263749.1"/>
    <property type="molecule type" value="Genomic_DNA"/>
</dbReference>
<sequence length="334" mass="34807">MPRVIPSTMAAIEITAPGGPDVLRPSRQPVPVLSAGEILVKVAAAGVNRPDLLQRQGKYPPPPGASLIPGLEIAGEVVDLAPDVTGWKIGDKVVALVAGGGYAEYCAVPAPQALPLPDGFDMIQGAAIPETYFTVWTNLFERGRLAAGDVALIHGGASGIGTTAVQLASAFGAKVFATAGGADKCKAVETLGAFRAIDYKSEDYVAVIKDMTEGRGADVILDMVGGGYVARNIEVAAPDGRIVNIAFLEGAKVEVNLQPIMLKRLTLTGSTLRARPVAAKGAIAKALKEKVWPLFEAGRIKPVIHSVLPLEKAAEAHRELEDGRHIGKIVLGLP</sequence>
<evidence type="ECO:0000313" key="4">
    <source>
        <dbReference type="EMBL" id="MFD2263749.1"/>
    </source>
</evidence>
<keyword evidence="2" id="KW-0560">Oxidoreductase</keyword>
<dbReference type="RefSeq" id="WP_379876795.1">
    <property type="nucleotide sequence ID" value="NZ_JBHUIP010000012.1"/>
</dbReference>
<evidence type="ECO:0000256" key="1">
    <source>
        <dbReference type="ARBA" id="ARBA00022857"/>
    </source>
</evidence>
<dbReference type="InterPro" id="IPR011032">
    <property type="entry name" value="GroES-like_sf"/>
</dbReference>
<comment type="caution">
    <text evidence="4">The sequence shown here is derived from an EMBL/GenBank/DDBJ whole genome shotgun (WGS) entry which is preliminary data.</text>
</comment>
<dbReference type="PANTHER" id="PTHR48106">
    <property type="entry name" value="QUINONE OXIDOREDUCTASE PIG3-RELATED"/>
    <property type="match status" value="1"/>
</dbReference>
<dbReference type="InterPro" id="IPR020843">
    <property type="entry name" value="ER"/>
</dbReference>
<keyword evidence="1" id="KW-0521">NADP</keyword>
<dbReference type="SUPFAM" id="SSF51735">
    <property type="entry name" value="NAD(P)-binding Rossmann-fold domains"/>
    <property type="match status" value="1"/>
</dbReference>
<protein>
    <submittedName>
        <fullName evidence="4">NAD(P)H-quinone oxidoreductase</fullName>
    </submittedName>
</protein>
<dbReference type="PANTHER" id="PTHR48106:SF8">
    <property type="entry name" value="OS02G0805600 PROTEIN"/>
    <property type="match status" value="1"/>
</dbReference>
<dbReference type="InterPro" id="IPR014189">
    <property type="entry name" value="Quinone_OxRdtase_PIG3"/>
</dbReference>
<evidence type="ECO:0000313" key="5">
    <source>
        <dbReference type="Proteomes" id="UP001597295"/>
    </source>
</evidence>
<proteinExistence type="predicted"/>
<name>A0ABW5DS43_9PROT</name>
<gene>
    <name evidence="4" type="ORF">ACFSM5_12685</name>
</gene>
<reference evidence="5" key="1">
    <citation type="journal article" date="2019" name="Int. J. Syst. Evol. Microbiol.">
        <title>The Global Catalogue of Microorganisms (GCM) 10K type strain sequencing project: providing services to taxonomists for standard genome sequencing and annotation.</title>
        <authorList>
            <consortium name="The Broad Institute Genomics Platform"/>
            <consortium name="The Broad Institute Genome Sequencing Center for Infectious Disease"/>
            <person name="Wu L."/>
            <person name="Ma J."/>
        </authorList>
    </citation>
    <scope>NUCLEOTIDE SEQUENCE [LARGE SCALE GENOMIC DNA]</scope>
    <source>
        <strain evidence="5">CGMCC 1.19062</strain>
    </source>
</reference>
<dbReference type="NCBIfam" id="TIGR02824">
    <property type="entry name" value="quinone_pig3"/>
    <property type="match status" value="1"/>
</dbReference>
<dbReference type="InterPro" id="IPR036291">
    <property type="entry name" value="NAD(P)-bd_dom_sf"/>
</dbReference>